<sequence>MADLKHGLGHTRKQKGRIGVGLGQPVLSWDNDVELQPTSSFGTATSAQSTNHNSRGSNYQPVAQTWAVGGTKHAFTSSARRKEKEAFTNHVFHPKNAPVKVSVTGEWALQGCEDYTIWTNLLMKRGRHRQITDIRKSIGDGQTLVYMLEVLAQEKIPGVYAKPVTRAQKLENLQLCMSFMGNREINLQGIYVGDLIDGNLKSILALCGNLRRRFEGSSENTPDGTRPPSSQSTKTNETAPSYKMNGHTSHGTGRKDYDGDVKPHGHSSGYHSEEYSPTRKSVSSIQQTPVMPGMLGDPEAEILPLTEC</sequence>
<dbReference type="PROSITE" id="PS50021">
    <property type="entry name" value="CH"/>
    <property type="match status" value="1"/>
</dbReference>
<protein>
    <recommendedName>
        <fullName evidence="2">Calponin-homology (CH) domain-containing protein</fullName>
    </recommendedName>
</protein>
<dbReference type="Proteomes" id="UP000001593">
    <property type="component" value="Unassembled WGS sequence"/>
</dbReference>
<evidence type="ECO:0000313" key="4">
    <source>
        <dbReference type="Proteomes" id="UP000001593"/>
    </source>
</evidence>
<gene>
    <name evidence="3" type="ORF">NEMVEDRAFT_v1g247949</name>
</gene>
<dbReference type="EMBL" id="DS469888">
    <property type="protein sequence ID" value="EDO31588.1"/>
    <property type="molecule type" value="Genomic_DNA"/>
</dbReference>
<dbReference type="PhylomeDB" id="A7SXH4"/>
<dbReference type="SUPFAM" id="SSF47576">
    <property type="entry name" value="Calponin-homology domain, CH-domain"/>
    <property type="match status" value="1"/>
</dbReference>
<feature type="domain" description="Calponin-homology (CH)" evidence="2">
    <location>
        <begin position="109"/>
        <end position="215"/>
    </location>
</feature>
<evidence type="ECO:0000259" key="2">
    <source>
        <dbReference type="PROSITE" id="PS50021"/>
    </source>
</evidence>
<dbReference type="InParanoid" id="A7SXH4"/>
<proteinExistence type="predicted"/>
<feature type="region of interest" description="Disordered" evidence="1">
    <location>
        <begin position="214"/>
        <end position="308"/>
    </location>
</feature>
<dbReference type="InterPro" id="IPR036872">
    <property type="entry name" value="CH_dom_sf"/>
</dbReference>
<dbReference type="Gene3D" id="1.10.418.10">
    <property type="entry name" value="Calponin-like domain"/>
    <property type="match status" value="1"/>
</dbReference>
<dbReference type="CDD" id="cd21212">
    <property type="entry name" value="CH_NAV2-like"/>
    <property type="match status" value="1"/>
</dbReference>
<organism evidence="3 4">
    <name type="scientific">Nematostella vectensis</name>
    <name type="common">Starlet sea anemone</name>
    <dbReference type="NCBI Taxonomy" id="45351"/>
    <lineage>
        <taxon>Eukaryota</taxon>
        <taxon>Metazoa</taxon>
        <taxon>Cnidaria</taxon>
        <taxon>Anthozoa</taxon>
        <taxon>Hexacorallia</taxon>
        <taxon>Actiniaria</taxon>
        <taxon>Edwardsiidae</taxon>
        <taxon>Nematostella</taxon>
    </lineage>
</organism>
<dbReference type="HOGENOM" id="CLU_904002_0_0_1"/>
<dbReference type="AlphaFoldDB" id="A7SXH4"/>
<reference evidence="3" key="1">
    <citation type="journal article" date="2007" name="Science">
        <title>Sea anemone genome reveals ancestral eumetazoan gene repertoire and genomic organization.</title>
        <authorList>
            <person name="Putnam N.H."/>
            <person name="Srivastava M."/>
            <person name="Hellsten U."/>
            <person name="Dirks B."/>
            <person name="Chapman J."/>
            <person name="Salamov A."/>
            <person name="Terry A."/>
            <person name="Shapiro H."/>
            <person name="Lindquist E."/>
            <person name="Kapitonov V.V."/>
            <person name="Jurka J."/>
            <person name="Genikhovich G."/>
            <person name="Grigoriev I.V."/>
            <person name="Lucas S.M."/>
            <person name="Steele R.E."/>
            <person name="Finnerty J.R."/>
            <person name="Technau U."/>
            <person name="Martindale M.Q."/>
            <person name="Rokhsar D.S."/>
        </authorList>
    </citation>
    <scope>NUCLEOTIDE SEQUENCE [LARGE SCALE GENOMIC DNA]</scope>
    <source>
        <strain evidence="3">CH2 x CH6</strain>
    </source>
</reference>
<accession>A7SXH4</accession>
<dbReference type="InterPro" id="IPR001715">
    <property type="entry name" value="CH_dom"/>
</dbReference>
<keyword evidence="4" id="KW-1185">Reference proteome</keyword>
<evidence type="ECO:0000256" key="1">
    <source>
        <dbReference type="SAM" id="MobiDB-lite"/>
    </source>
</evidence>
<dbReference type="STRING" id="45351.A7SXH4"/>
<feature type="region of interest" description="Disordered" evidence="1">
    <location>
        <begin position="38"/>
        <end position="58"/>
    </location>
</feature>
<evidence type="ECO:0000313" key="3">
    <source>
        <dbReference type="EMBL" id="EDO31588.1"/>
    </source>
</evidence>
<feature type="compositionally biased region" description="Basic and acidic residues" evidence="1">
    <location>
        <begin position="253"/>
        <end position="263"/>
    </location>
</feature>
<feature type="compositionally biased region" description="Polar residues" evidence="1">
    <location>
        <begin position="278"/>
        <end position="289"/>
    </location>
</feature>
<feature type="compositionally biased region" description="Polar residues" evidence="1">
    <location>
        <begin position="217"/>
        <end position="239"/>
    </location>
</feature>
<dbReference type="SMART" id="SM00033">
    <property type="entry name" value="CH"/>
    <property type="match status" value="1"/>
</dbReference>
<dbReference type="Pfam" id="PF00307">
    <property type="entry name" value="CH"/>
    <property type="match status" value="1"/>
</dbReference>
<name>A7SXH4_NEMVE</name>
<dbReference type="eggNOG" id="ENOG502S6ZA">
    <property type="taxonomic scope" value="Eukaryota"/>
</dbReference>